<feature type="compositionally biased region" description="Polar residues" evidence="1">
    <location>
        <begin position="211"/>
        <end position="220"/>
    </location>
</feature>
<proteinExistence type="predicted"/>
<dbReference type="AlphaFoldDB" id="A0A9N8QFR2"/>
<comment type="caution">
    <text evidence="2">The sequence shown here is derived from an EMBL/GenBank/DDBJ whole genome shotgun (WGS) entry which is preliminary data.</text>
</comment>
<keyword evidence="3" id="KW-1185">Reference proteome</keyword>
<feature type="compositionally biased region" description="Low complexity" evidence="1">
    <location>
        <begin position="87"/>
        <end position="101"/>
    </location>
</feature>
<dbReference type="EMBL" id="CAJHJF010003294">
    <property type="protein sequence ID" value="CAD6934126.1"/>
    <property type="molecule type" value="Genomic_DNA"/>
</dbReference>
<feature type="compositionally biased region" description="Low complexity" evidence="1">
    <location>
        <begin position="139"/>
        <end position="152"/>
    </location>
</feature>
<name>A0A9N8QFR2_9BASI</name>
<evidence type="ECO:0000313" key="3">
    <source>
        <dbReference type="Proteomes" id="UP000836404"/>
    </source>
</evidence>
<evidence type="ECO:0000256" key="1">
    <source>
        <dbReference type="SAM" id="MobiDB-lite"/>
    </source>
</evidence>
<feature type="region of interest" description="Disordered" evidence="1">
    <location>
        <begin position="79"/>
        <end position="220"/>
    </location>
</feature>
<accession>A0A9N8QFR2</accession>
<dbReference type="Proteomes" id="UP000836404">
    <property type="component" value="Unassembled WGS sequence"/>
</dbReference>
<feature type="non-terminal residue" evidence="2">
    <location>
        <position position="220"/>
    </location>
</feature>
<protein>
    <submittedName>
        <fullName evidence="2">Uncharacterized protein</fullName>
    </submittedName>
</protein>
<gene>
    <name evidence="2" type="ORF">JKILLFL_G3543</name>
</gene>
<organism evidence="2 3">
    <name type="scientific">Tilletia laevis</name>
    <dbReference type="NCBI Taxonomy" id="157183"/>
    <lineage>
        <taxon>Eukaryota</taxon>
        <taxon>Fungi</taxon>
        <taxon>Dikarya</taxon>
        <taxon>Basidiomycota</taxon>
        <taxon>Ustilaginomycotina</taxon>
        <taxon>Exobasidiomycetes</taxon>
        <taxon>Tilletiales</taxon>
        <taxon>Tilletiaceae</taxon>
        <taxon>Tilletia</taxon>
    </lineage>
</organism>
<feature type="compositionally biased region" description="Acidic residues" evidence="1">
    <location>
        <begin position="164"/>
        <end position="186"/>
    </location>
</feature>
<evidence type="ECO:0000313" key="2">
    <source>
        <dbReference type="EMBL" id="CAD6934126.1"/>
    </source>
</evidence>
<sequence length="220" mass="23832">MPAHRKKKSVPDAAHASLFTLPRRPGYDSITKQYWCGCAVNGCSSSGQALSPVSKRTWHSHKRDQEFFELRQAIERADPIPSRGILQESRIQSASSSSGHQHPSDHGGAYTFGEEGGNAFHSGPSDYNEDSMHLDFDPGDNGSNNDSQGGPSLDIDGINAADRETDDEDESDGGNEEDMDEFGDGVEPERVLDPQRPALPDVEPEEPPIPSSTNSNLPTS</sequence>
<reference evidence="2 3" key="1">
    <citation type="submission" date="2020-10" db="EMBL/GenBank/DDBJ databases">
        <authorList>
            <person name="Sedaghatjoo S."/>
        </authorList>
    </citation>
    <scope>NUCLEOTIDE SEQUENCE [LARGE SCALE GENOMIC DNA]</scope>
    <source>
        <strain evidence="2 3">LLFL</strain>
    </source>
</reference>